<evidence type="ECO:0000256" key="1">
    <source>
        <dbReference type="ARBA" id="ARBA00001917"/>
    </source>
</evidence>
<evidence type="ECO:0000313" key="16">
    <source>
        <dbReference type="EMBL" id="MBM7078089.1"/>
    </source>
</evidence>
<feature type="domain" description="Glutamine amidotransferase type-2" evidence="15">
    <location>
        <begin position="28"/>
        <end position="430"/>
    </location>
</feature>
<accession>A0ABS2IY52</accession>
<keyword evidence="11" id="KW-0411">Iron-sulfur</keyword>
<dbReference type="Pfam" id="PF00310">
    <property type="entry name" value="GATase_2"/>
    <property type="match status" value="1"/>
</dbReference>
<dbReference type="GO" id="GO:0004355">
    <property type="term" value="F:glutamate synthase (NADPH) activity"/>
    <property type="evidence" value="ECO:0007669"/>
    <property type="project" value="UniProtKB-EC"/>
</dbReference>
<comment type="similarity">
    <text evidence="3">Belongs to the glutamate synthase family.</text>
</comment>
<evidence type="ECO:0000256" key="14">
    <source>
        <dbReference type="ARBA" id="ARBA00029440"/>
    </source>
</evidence>
<dbReference type="SUPFAM" id="SSF56235">
    <property type="entry name" value="N-terminal nucleophile aminohydrolases (Ntn hydrolases)"/>
    <property type="match status" value="1"/>
</dbReference>
<dbReference type="RefSeq" id="WP_204926011.1">
    <property type="nucleotide sequence ID" value="NZ_JAFEUC010000008.1"/>
</dbReference>
<comment type="pathway">
    <text evidence="14">Amino-acid biosynthesis.</text>
</comment>
<dbReference type="Pfam" id="PF04898">
    <property type="entry name" value="Glu_syn_central"/>
    <property type="match status" value="1"/>
</dbReference>
<dbReference type="Gene3D" id="2.160.20.60">
    <property type="entry name" value="Glutamate synthase, alpha subunit, C-terminal domain"/>
    <property type="match status" value="1"/>
</dbReference>
<dbReference type="CDD" id="cd00982">
    <property type="entry name" value="gltB_C"/>
    <property type="match status" value="1"/>
</dbReference>
<dbReference type="PANTHER" id="PTHR11938">
    <property type="entry name" value="FAD NADPH DEHYDROGENASE/OXIDOREDUCTASE"/>
    <property type="match status" value="1"/>
</dbReference>
<evidence type="ECO:0000256" key="7">
    <source>
        <dbReference type="ARBA" id="ARBA00022723"/>
    </source>
</evidence>
<keyword evidence="13" id="KW-0003">3Fe-4S</keyword>
<dbReference type="CDD" id="cd02808">
    <property type="entry name" value="GltS_FMN"/>
    <property type="match status" value="1"/>
</dbReference>
<dbReference type="InterPro" id="IPR002932">
    <property type="entry name" value="Glu_synthdom"/>
</dbReference>
<dbReference type="Gene3D" id="3.20.20.70">
    <property type="entry name" value="Aldolase class I"/>
    <property type="match status" value="2"/>
</dbReference>
<keyword evidence="12" id="KW-0314">Glutamate biosynthesis</keyword>
<dbReference type="InterPro" id="IPR017932">
    <property type="entry name" value="GATase_2_dom"/>
</dbReference>
<evidence type="ECO:0000256" key="4">
    <source>
        <dbReference type="ARBA" id="ARBA00022605"/>
    </source>
</evidence>
<protein>
    <submittedName>
        <fullName evidence="16">Glutamate synthase large subunit</fullName>
        <ecNumber evidence="16">1.4.1.13</ecNumber>
    </submittedName>
</protein>
<evidence type="ECO:0000313" key="17">
    <source>
        <dbReference type="Proteomes" id="UP001518872"/>
    </source>
</evidence>
<dbReference type="InterPro" id="IPR013785">
    <property type="entry name" value="Aldolase_TIM"/>
</dbReference>
<name>A0ABS2IY52_9ACTN</name>
<evidence type="ECO:0000256" key="10">
    <source>
        <dbReference type="ARBA" id="ARBA00023004"/>
    </source>
</evidence>
<evidence type="ECO:0000256" key="11">
    <source>
        <dbReference type="ARBA" id="ARBA00023014"/>
    </source>
</evidence>
<comment type="caution">
    <text evidence="16">The sequence shown here is derived from an EMBL/GenBank/DDBJ whole genome shotgun (WGS) entry which is preliminary data.</text>
</comment>
<keyword evidence="17" id="KW-1185">Reference proteome</keyword>
<proteinExistence type="inferred from homology"/>
<dbReference type="InterPro" id="IPR036485">
    <property type="entry name" value="Glu_synth_asu_C_sf"/>
</dbReference>
<dbReference type="Pfam" id="PF01645">
    <property type="entry name" value="Glu_synthase"/>
    <property type="match status" value="1"/>
</dbReference>
<evidence type="ECO:0000256" key="9">
    <source>
        <dbReference type="ARBA" id="ARBA00023002"/>
    </source>
</evidence>
<dbReference type="EC" id="1.4.1.13" evidence="16"/>
<evidence type="ECO:0000256" key="5">
    <source>
        <dbReference type="ARBA" id="ARBA00022630"/>
    </source>
</evidence>
<dbReference type="InterPro" id="IPR006982">
    <property type="entry name" value="Glu_synth_centr_N"/>
</dbReference>
<keyword evidence="9 16" id="KW-0560">Oxidoreductase</keyword>
<sequence>MALPYPHSPQPVPSATGLYDPAHEHDACGVAFVADLYGRRSHAVVANGLGALCRLDHRGARGAEQNTGDGAGIMIQVPDAFLRAVVDFPLPPAGQYATGLVFLPDDDGGEARARQVVEKYALVEGAEVLGWRDVPTDPSGLGETALAAMPRIRQLFLAAHRLTDTPAGPAGSPLSGIDLDRVAFCVRKQAERETAERGVTAYFPSLSARTMTWKGMLTPDQLPEYFPELTDERVDSAIALVHSRFSTNTFPSWPLAHPYRFIAHNGEINTIRGNRNWMQAREALLRSPHLPGNIRRVFPVCTPAASDSANFDEVLELLHLAGRSLPHAVLMMIPEAWENDPAMRPDKRAFYRFHASLMEPWDGPASVAFTDGEIVGAVLDRNGLRPGRWWRTSDGLVVLGSEAGVLDLDPATVVAKGRLQPGRMFLVDTVNGRIVSDDEIKTELAAAQPYDEWLHAGLIDLGDLPAREHVVYTHDSVRRRQQTFGYTEEELKILLAPMARTGAEPLGSMGTDTPIAPLSTRPRLLYDYFHQLFAQVTNPPLDAIREELVTSLASTIGPEGNLLDPGAASCRQIVLPYPVIDNDELAKILSVDEDGDLPGFKAVRVSGLYRLRDGGAGIKARLTEICRHVSEAIEDGVRILVLSDRDSNADLAPIPSLLLTAAVHQHLVREQTRTQVALVVESGDCREVHHAAVLIGYGAAAVNPYLAFESVEDMIATGALVGVEPGKAVRNYVKALGKGVLKIMSKMGISTVSSYCGAQVFEAVGLDTRLVDRYFRGTPSTIGGIGLAGIHTEVAARHAQAWPTPGTVGSTRLEVGGEYQWRREGELHLFNPETVFLLQHATRSRQYDVFRQYTAKVDELAAQAGSLRGLFTLRTGLRPAVPIEEVEPATEIVKRFATGAMSYGSISAEAHETLAIAMNRLGGKSNTGEGGEDVDRLHDPARRSAVKQIASGRFGVTSEYLVNADDLQIKMAQGAKPGEGGQLPGNKVWPWIARTRHATPGVGLISPPPHHDIYSIEDLAQLVHDLKCVNPAARVHVKLVSEVGVGTVAAGVAKLKADVILISGHDGGTGASPLNSLKHAGTPWELGLAEAQQTLLLNKLRDRVTVQVDGQLKTGRDVLVAALLGAEEFGFATAPLIVEGCVMMRVCHLDTCPVGIATQNPVLRERFTGRPEFVENFFLFLAEEVRGYLAELGFRSIEEAIGQTEVLDVVPAIDHWKGHGLDLARVLHTPQLPEGAARRGIRAQDHGLAQALDNELIALAEPALRDGSPVRVEVAVRNEHRSVGAMLGGEVTRRHGGAGLPDDTVEFVLRGTAGQSFGAFLPRGVTLRLHGDANDYVGKGLSGGRIVVRPDAAAPFVDPEAATGQRAEDQIIAGNTILYGATGGELFLRGRVGERFAVRNSGAVTVVEGVGDHGCEYMTGGTVVVLGETGRNFAAGMSGGTAYVHRLDTGRVNTELVDLSPLRDAERELLHDLVQRHVAETDSAIGAELLKRWPDAVQEFTAVVPRDYRRVMEIMKAAEAAGRDVDDAVMSALTASVPPVPRVVAQEVARA</sequence>
<dbReference type="Pfam" id="PF01493">
    <property type="entry name" value="GXGXG"/>
    <property type="match status" value="1"/>
</dbReference>
<dbReference type="PROSITE" id="PS51278">
    <property type="entry name" value="GATASE_TYPE_2"/>
    <property type="match status" value="1"/>
</dbReference>
<keyword evidence="6" id="KW-0288">FMN</keyword>
<gene>
    <name evidence="16" type="primary">gltB</name>
    <name evidence="16" type="ORF">JQX11_17335</name>
</gene>
<evidence type="ECO:0000256" key="12">
    <source>
        <dbReference type="ARBA" id="ARBA00023164"/>
    </source>
</evidence>
<comment type="cofactor">
    <cofactor evidence="2">
        <name>[3Fe-4S] cluster</name>
        <dbReference type="ChEBI" id="CHEBI:21137"/>
    </cofactor>
</comment>
<evidence type="ECO:0000256" key="3">
    <source>
        <dbReference type="ARBA" id="ARBA00009716"/>
    </source>
</evidence>
<dbReference type="NCBIfam" id="NF008730">
    <property type="entry name" value="PRK11750.1"/>
    <property type="match status" value="1"/>
</dbReference>
<keyword evidence="7" id="KW-0479">Metal-binding</keyword>
<dbReference type="InterPro" id="IPR029055">
    <property type="entry name" value="Ntn_hydrolases_N"/>
</dbReference>
<evidence type="ECO:0000259" key="15">
    <source>
        <dbReference type="PROSITE" id="PS51278"/>
    </source>
</evidence>
<keyword evidence="8" id="KW-0315">Glutamine amidotransferase</keyword>
<organism evidence="16 17">
    <name type="scientific">Micromonospora humida</name>
    <dbReference type="NCBI Taxonomy" id="2809018"/>
    <lineage>
        <taxon>Bacteria</taxon>
        <taxon>Bacillati</taxon>
        <taxon>Actinomycetota</taxon>
        <taxon>Actinomycetes</taxon>
        <taxon>Micromonosporales</taxon>
        <taxon>Micromonosporaceae</taxon>
        <taxon>Micromonospora</taxon>
    </lineage>
</organism>
<evidence type="ECO:0000256" key="2">
    <source>
        <dbReference type="ARBA" id="ARBA00001927"/>
    </source>
</evidence>
<dbReference type="EMBL" id="JAFEUC010000008">
    <property type="protein sequence ID" value="MBM7078089.1"/>
    <property type="molecule type" value="Genomic_DNA"/>
</dbReference>
<dbReference type="PANTHER" id="PTHR11938:SF133">
    <property type="entry name" value="GLUTAMATE SYNTHASE (NADH)"/>
    <property type="match status" value="1"/>
</dbReference>
<evidence type="ECO:0000256" key="6">
    <source>
        <dbReference type="ARBA" id="ARBA00022643"/>
    </source>
</evidence>
<keyword evidence="5" id="KW-0285">Flavoprotein</keyword>
<dbReference type="Gene3D" id="3.60.20.10">
    <property type="entry name" value="Glutamine Phosphoribosylpyrophosphate, subunit 1, domain 1"/>
    <property type="match status" value="1"/>
</dbReference>
<comment type="cofactor">
    <cofactor evidence="1">
        <name>FMN</name>
        <dbReference type="ChEBI" id="CHEBI:58210"/>
    </cofactor>
</comment>
<dbReference type="SUPFAM" id="SSF51395">
    <property type="entry name" value="FMN-linked oxidoreductases"/>
    <property type="match status" value="1"/>
</dbReference>
<keyword evidence="4" id="KW-0028">Amino-acid biosynthesis</keyword>
<evidence type="ECO:0000256" key="8">
    <source>
        <dbReference type="ARBA" id="ARBA00022962"/>
    </source>
</evidence>
<dbReference type="CDD" id="cd00713">
    <property type="entry name" value="GltS"/>
    <property type="match status" value="1"/>
</dbReference>
<keyword evidence="10" id="KW-0408">Iron</keyword>
<evidence type="ECO:0000256" key="13">
    <source>
        <dbReference type="ARBA" id="ARBA00023291"/>
    </source>
</evidence>
<dbReference type="InterPro" id="IPR050711">
    <property type="entry name" value="ET-N_metabolism_enzyme"/>
</dbReference>
<dbReference type="Proteomes" id="UP001518872">
    <property type="component" value="Unassembled WGS sequence"/>
</dbReference>
<dbReference type="SUPFAM" id="SSF69336">
    <property type="entry name" value="Alpha subunit of glutamate synthase, C-terminal domain"/>
    <property type="match status" value="1"/>
</dbReference>
<reference evidence="16 17" key="1">
    <citation type="submission" date="2021-02" db="EMBL/GenBank/DDBJ databases">
        <authorList>
            <person name="Ra J.-S."/>
        </authorList>
    </citation>
    <scope>NUCLEOTIDE SEQUENCE [LARGE SCALE GENOMIC DNA]</scope>
    <source>
        <strain evidence="16 17">MMS20-R1-14</strain>
    </source>
</reference>
<dbReference type="InterPro" id="IPR002489">
    <property type="entry name" value="Glu_synth_asu_C"/>
</dbReference>